<dbReference type="EMBL" id="SNVI01000001">
    <property type="protein sequence ID" value="TFE47220.1"/>
    <property type="molecule type" value="Genomic_DNA"/>
</dbReference>
<dbReference type="RefSeq" id="WP_134458974.1">
    <property type="nucleotide sequence ID" value="NZ_JBHMFL010000123.1"/>
</dbReference>
<organism evidence="1 2">
    <name type="scientific">Paraburkholderia dipogonis</name>
    <dbReference type="NCBI Taxonomy" id="1211383"/>
    <lineage>
        <taxon>Bacteria</taxon>
        <taxon>Pseudomonadati</taxon>
        <taxon>Pseudomonadota</taxon>
        <taxon>Betaproteobacteria</taxon>
        <taxon>Burkholderiales</taxon>
        <taxon>Burkholderiaceae</taxon>
        <taxon>Paraburkholderia</taxon>
    </lineage>
</organism>
<protein>
    <submittedName>
        <fullName evidence="1">Uncharacterized protein</fullName>
    </submittedName>
</protein>
<dbReference type="InterPro" id="IPR029278">
    <property type="entry name" value="Imm26"/>
</dbReference>
<dbReference type="GeneID" id="97306231"/>
<evidence type="ECO:0000313" key="1">
    <source>
        <dbReference type="EMBL" id="TFE47220.1"/>
    </source>
</evidence>
<evidence type="ECO:0000313" key="2">
    <source>
        <dbReference type="Proteomes" id="UP000297385"/>
    </source>
</evidence>
<dbReference type="Proteomes" id="UP000297385">
    <property type="component" value="Unassembled WGS sequence"/>
</dbReference>
<sequence>MFCFKLQDERYGFGRIISKVSIGHTAEIFNFALSSPSVSVEMLAVTARAFPRLFWIRIACLIREYPEIGGL</sequence>
<name>A0A4Y8NBN3_9BURK</name>
<reference evidence="1 2" key="1">
    <citation type="submission" date="2019-03" db="EMBL/GenBank/DDBJ databases">
        <title>Complete Genome Sequence of Paraburkholderia dipogonis ICMP 19430T, a Nitrogen-fixing Symbiont of the South African Invasive Legume Dipogon lignosus in New Zealand.</title>
        <authorList>
            <person name="De Meyer S.E."/>
        </authorList>
    </citation>
    <scope>NUCLEOTIDE SEQUENCE [LARGE SCALE GENOMIC DNA]</scope>
    <source>
        <strain evidence="1 2">ICMP 19430</strain>
    </source>
</reference>
<accession>A0A4Y8NBN3</accession>
<proteinExistence type="predicted"/>
<dbReference type="Pfam" id="PF15428">
    <property type="entry name" value="Imm26"/>
    <property type="match status" value="1"/>
</dbReference>
<gene>
    <name evidence="1" type="ORF">E2553_09115</name>
</gene>
<comment type="caution">
    <text evidence="1">The sequence shown here is derived from an EMBL/GenBank/DDBJ whole genome shotgun (WGS) entry which is preliminary data.</text>
</comment>
<dbReference type="AlphaFoldDB" id="A0A4Y8NBN3"/>